<evidence type="ECO:0000313" key="2">
    <source>
        <dbReference type="Proteomes" id="UP000245876"/>
    </source>
</evidence>
<comment type="caution">
    <text evidence="1">The sequence shown here is derived from an EMBL/GenBank/DDBJ whole genome shotgun (WGS) entry which is preliminary data.</text>
</comment>
<accession>A0A2U2N939</accession>
<organism evidence="1 2">
    <name type="scientific">Bifidobacterium callitrichidarum</name>
    <dbReference type="NCBI Taxonomy" id="2052941"/>
    <lineage>
        <taxon>Bacteria</taxon>
        <taxon>Bacillati</taxon>
        <taxon>Actinomycetota</taxon>
        <taxon>Actinomycetes</taxon>
        <taxon>Bifidobacteriales</taxon>
        <taxon>Bifidobacteriaceae</taxon>
        <taxon>Bifidobacterium</taxon>
    </lineage>
</organism>
<evidence type="ECO:0000313" key="1">
    <source>
        <dbReference type="EMBL" id="PWG65628.1"/>
    </source>
</evidence>
<dbReference type="RefSeq" id="WP_109057097.1">
    <property type="nucleotide sequence ID" value="NZ_QFFM01000012.1"/>
</dbReference>
<sequence>MQNATYIGNIDDISTQEVLETAKNETGNLDQPMTAQRVIALAALGFAYLKTNDAHRFMEYLSANDEYQEKYQGYIGNIVGLPATDVLDAMHSSGIAIVPECEMDDFSCGSEAYTQDLVWDNDGVSIDFSQMLNDPTEEDSRPDENRIPFARAGVGLMGLDRVPDLANRVTASDVSQAVDEFRDEYNGSYIAFKL</sequence>
<name>A0A2U2N939_9BIFI</name>
<protein>
    <submittedName>
        <fullName evidence="1">Uncharacterized protein</fullName>
    </submittedName>
</protein>
<proteinExistence type="predicted"/>
<gene>
    <name evidence="1" type="ORF">DF196_06765</name>
</gene>
<reference evidence="1 2" key="1">
    <citation type="journal article" date="2018" name="Int. J. Syst. Evol. Microbiol.">
        <title>Bifidobacterium callitrichidarum sp. nov. from the faeces of the emperor tamarin (Saguinus imperator).</title>
        <authorList>
            <person name="Modesto M."/>
            <person name="Michelini S."/>
            <person name="Sansosti M.C."/>
            <person name="De Filippo C."/>
            <person name="Cavalieri D."/>
            <person name="Qvirist L."/>
            <person name="Andlid T."/>
            <person name="Spiezio C."/>
            <person name="Sandri C."/>
            <person name="Pascarelli S."/>
            <person name="Sgorbati B."/>
            <person name="Mattarelli P."/>
        </authorList>
    </citation>
    <scope>NUCLEOTIDE SEQUENCE [LARGE SCALE GENOMIC DNA]</scope>
    <source>
        <strain evidence="1 2">TRI 5</strain>
    </source>
</reference>
<dbReference type="Proteomes" id="UP000245876">
    <property type="component" value="Unassembled WGS sequence"/>
</dbReference>
<dbReference type="AlphaFoldDB" id="A0A2U2N939"/>
<keyword evidence="2" id="KW-1185">Reference proteome</keyword>
<dbReference type="EMBL" id="QFFM01000012">
    <property type="protein sequence ID" value="PWG65628.1"/>
    <property type="molecule type" value="Genomic_DNA"/>
</dbReference>